<dbReference type="SUPFAM" id="SSF55869">
    <property type="entry name" value="DNA topoisomerase I domain"/>
    <property type="match status" value="1"/>
</dbReference>
<accession>A0A1H2VM64</accession>
<evidence type="ECO:0000313" key="10">
    <source>
        <dbReference type="Proteomes" id="UP000199441"/>
    </source>
</evidence>
<dbReference type="Proteomes" id="UP000199441">
    <property type="component" value="Unassembled WGS sequence"/>
</dbReference>
<dbReference type="GO" id="GO:0006265">
    <property type="term" value="P:DNA topological change"/>
    <property type="evidence" value="ECO:0007669"/>
    <property type="project" value="InterPro"/>
</dbReference>
<dbReference type="PRINTS" id="PR00416">
    <property type="entry name" value="EUTPISMRASEI"/>
</dbReference>
<evidence type="ECO:0000256" key="6">
    <source>
        <dbReference type="ARBA" id="ARBA00023235"/>
    </source>
</evidence>
<dbReference type="InterPro" id="IPR013500">
    <property type="entry name" value="TopoI_cat_euk"/>
</dbReference>
<dbReference type="InterPro" id="IPR049331">
    <property type="entry name" value="Top1B_N_bact"/>
</dbReference>
<dbReference type="OrthoDB" id="9778962at2"/>
<dbReference type="EC" id="5.6.2.1" evidence="3"/>
<comment type="catalytic activity">
    <reaction evidence="1">
        <text>ATP-independent breakage of single-stranded DNA, followed by passage and rejoining.</text>
        <dbReference type="EC" id="5.6.2.1"/>
    </reaction>
</comment>
<dbReference type="Pfam" id="PF21338">
    <property type="entry name" value="Top1B_N_bact"/>
    <property type="match status" value="1"/>
</dbReference>
<dbReference type="AlphaFoldDB" id="A0A1H2VM64"/>
<dbReference type="InterPro" id="IPR001631">
    <property type="entry name" value="TopoI"/>
</dbReference>
<evidence type="ECO:0000256" key="2">
    <source>
        <dbReference type="ARBA" id="ARBA00006645"/>
    </source>
</evidence>
<dbReference type="GO" id="GO:0003917">
    <property type="term" value="F:DNA topoisomerase type I (single strand cut, ATP-independent) activity"/>
    <property type="evidence" value="ECO:0007669"/>
    <property type="project" value="UniProtKB-EC"/>
</dbReference>
<dbReference type="InterPro" id="IPR011010">
    <property type="entry name" value="DNA_brk_join_enz"/>
</dbReference>
<evidence type="ECO:0000313" key="9">
    <source>
        <dbReference type="EMBL" id="SDW69054.1"/>
    </source>
</evidence>
<name>A0A1H2VM64_9RHOB</name>
<dbReference type="InterPro" id="IPR035447">
    <property type="entry name" value="DNA_topo_I_N_sf"/>
</dbReference>
<reference evidence="10" key="1">
    <citation type="submission" date="2016-10" db="EMBL/GenBank/DDBJ databases">
        <authorList>
            <person name="Varghese N."/>
            <person name="Submissions S."/>
        </authorList>
    </citation>
    <scope>NUCLEOTIDE SEQUENCE [LARGE SCALE GENOMIC DNA]</scope>
    <source>
        <strain evidence="10">DSM 26922</strain>
    </source>
</reference>
<dbReference type="Gene3D" id="3.90.15.10">
    <property type="entry name" value="Topoisomerase I, Chain A, domain 3"/>
    <property type="match status" value="1"/>
</dbReference>
<keyword evidence="5" id="KW-0238">DNA-binding</keyword>
<evidence type="ECO:0000256" key="5">
    <source>
        <dbReference type="ARBA" id="ARBA00023125"/>
    </source>
</evidence>
<dbReference type="EMBL" id="FNOI01000002">
    <property type="protein sequence ID" value="SDW69054.1"/>
    <property type="molecule type" value="Genomic_DNA"/>
</dbReference>
<dbReference type="Gene3D" id="3.30.66.10">
    <property type="entry name" value="DNA topoisomerase I domain"/>
    <property type="match status" value="1"/>
</dbReference>
<evidence type="ECO:0000256" key="4">
    <source>
        <dbReference type="ARBA" id="ARBA00023029"/>
    </source>
</evidence>
<feature type="domain" description="DNA topoisomerase I catalytic core eukaryotic-type" evidence="7">
    <location>
        <begin position="88"/>
        <end position="256"/>
    </location>
</feature>
<dbReference type="SUPFAM" id="SSF56349">
    <property type="entry name" value="DNA breaking-rejoining enzymes"/>
    <property type="match status" value="1"/>
</dbReference>
<dbReference type="RefSeq" id="WP_089946318.1">
    <property type="nucleotide sequence ID" value="NZ_FNOI01000002.1"/>
</dbReference>
<dbReference type="PROSITE" id="PS52038">
    <property type="entry name" value="TOPO_IB_2"/>
    <property type="match status" value="1"/>
</dbReference>
<comment type="similarity">
    <text evidence="2">Belongs to the type IB topoisomerase family.</text>
</comment>
<keyword evidence="6 9" id="KW-0413">Isomerase</keyword>
<dbReference type="GO" id="GO:0003677">
    <property type="term" value="F:DNA binding"/>
    <property type="evidence" value="ECO:0007669"/>
    <property type="project" value="UniProtKB-KW"/>
</dbReference>
<keyword evidence="10" id="KW-1185">Reference proteome</keyword>
<dbReference type="STRING" id="670155.SAMN04488001_1559"/>
<sequence length="320" mass="35217">MTAGLVYVSDADPGISRRRCGRGFTYTAPDGTTIARGEERQRIEALAVPPAYEDVWICALELGHIQATGRDARKRKQYRYHPDWSAAQAETKFEQLPAFGAALPSIRRRADRDIALSPGDEEFALAAAVMLIDRTSLRVGNPSYARENGSYGALTLKRRHLRMSDDSIRLSFTAKGGKKVRQTITDRKLQRLLHKVSDLSGATLLSWSDDDGADHTISSQKLNEYLSDAAGQAGITAKAFRTWAGTLAAFECAEKGSPSIKDMADAAAKRLHNTPTVARNSYIHPAVIDLASRAQIDLKPTQMRGLFAAEQRLMTFLETH</sequence>
<feature type="domain" description="DNA topoisomerase IB N-terminal" evidence="8">
    <location>
        <begin position="23"/>
        <end position="71"/>
    </location>
</feature>
<gene>
    <name evidence="9" type="ORF">SAMN04488001_1559</name>
</gene>
<dbReference type="Gene3D" id="1.10.132.120">
    <property type="match status" value="1"/>
</dbReference>
<keyword evidence="4" id="KW-0799">Topoisomerase</keyword>
<proteinExistence type="inferred from homology"/>
<evidence type="ECO:0000256" key="3">
    <source>
        <dbReference type="ARBA" id="ARBA00012891"/>
    </source>
</evidence>
<protein>
    <recommendedName>
        <fullName evidence="3">DNA topoisomerase</fullName>
        <ecNumber evidence="3">5.6.2.1</ecNumber>
    </recommendedName>
</protein>
<evidence type="ECO:0000259" key="7">
    <source>
        <dbReference type="Pfam" id="PF01028"/>
    </source>
</evidence>
<evidence type="ECO:0000256" key="1">
    <source>
        <dbReference type="ARBA" id="ARBA00000213"/>
    </source>
</evidence>
<evidence type="ECO:0000259" key="8">
    <source>
        <dbReference type="Pfam" id="PF21338"/>
    </source>
</evidence>
<organism evidence="9 10">
    <name type="scientific">Litoreibacter albidus</name>
    <dbReference type="NCBI Taxonomy" id="670155"/>
    <lineage>
        <taxon>Bacteria</taxon>
        <taxon>Pseudomonadati</taxon>
        <taxon>Pseudomonadota</taxon>
        <taxon>Alphaproteobacteria</taxon>
        <taxon>Rhodobacterales</taxon>
        <taxon>Roseobacteraceae</taxon>
        <taxon>Litoreibacter</taxon>
    </lineage>
</organism>
<dbReference type="Pfam" id="PF01028">
    <property type="entry name" value="Topoisom_I"/>
    <property type="match status" value="1"/>
</dbReference>
<dbReference type="InterPro" id="IPR014711">
    <property type="entry name" value="TopoI_cat_a-hlx-sub_euk"/>
</dbReference>